<reference evidence="5 6" key="1">
    <citation type="submission" date="2021-11" db="EMBL/GenBank/DDBJ databases">
        <authorList>
            <person name="Oh E.-T."/>
            <person name="Kim S.-B."/>
        </authorList>
    </citation>
    <scope>NUCLEOTIDE SEQUENCE [LARGE SCALE GENOMIC DNA]</scope>
    <source>
        <strain evidence="5 6">MMS20-SJTN17</strain>
    </source>
</reference>
<keyword evidence="3" id="KW-1133">Transmembrane helix</keyword>
<dbReference type="Proteomes" id="UP001430614">
    <property type="component" value="Unassembled WGS sequence"/>
</dbReference>
<proteinExistence type="predicted"/>
<sequence>MTIYHTLAILGPWAVWLAYWIKASSWAKNTVKSEDRISRTVQSIPLIVGCALVALPDRLVGAWSPASAHFDLQQWTGLAIIVAGLTFSVWGRRHLGPNWSVSVTLKANHELVRSGPYALVRHPIYSGCLLAIAGAALVTGQWRGVIGFALIFASLAYKVRVEERWLSEHFGDPYRAYRREVRALVPWLY</sequence>
<name>A0ABS8KH60_9BURK</name>
<dbReference type="RefSeq" id="WP_230562955.1">
    <property type="nucleotide sequence ID" value="NZ_JAJITC010000010.1"/>
</dbReference>
<evidence type="ECO:0000256" key="1">
    <source>
        <dbReference type="ARBA" id="ARBA00004127"/>
    </source>
</evidence>
<accession>A0ABS8KH60</accession>
<evidence type="ECO:0000256" key="3">
    <source>
        <dbReference type="ARBA" id="ARBA00022989"/>
    </source>
</evidence>
<evidence type="ECO:0000313" key="5">
    <source>
        <dbReference type="EMBL" id="MCC8404115.1"/>
    </source>
</evidence>
<evidence type="ECO:0000256" key="4">
    <source>
        <dbReference type="ARBA" id="ARBA00023136"/>
    </source>
</evidence>
<dbReference type="PANTHER" id="PTHR43847:SF1">
    <property type="entry name" value="BLL3993 PROTEIN"/>
    <property type="match status" value="1"/>
</dbReference>
<comment type="caution">
    <text evidence="5">The sequence shown here is derived from an EMBL/GenBank/DDBJ whole genome shotgun (WGS) entry which is preliminary data.</text>
</comment>
<dbReference type="Pfam" id="PF04191">
    <property type="entry name" value="PEMT"/>
    <property type="match status" value="1"/>
</dbReference>
<evidence type="ECO:0000313" key="6">
    <source>
        <dbReference type="Proteomes" id="UP001430614"/>
    </source>
</evidence>
<protein>
    <submittedName>
        <fullName evidence="5">Isoprenylcysteine carboxylmethyltransferase family protein</fullName>
    </submittedName>
</protein>
<evidence type="ECO:0000256" key="2">
    <source>
        <dbReference type="ARBA" id="ARBA00022692"/>
    </source>
</evidence>
<dbReference type="InterPro" id="IPR007318">
    <property type="entry name" value="Phopholipid_MeTrfase"/>
</dbReference>
<dbReference type="Gene3D" id="1.20.120.1630">
    <property type="match status" value="1"/>
</dbReference>
<dbReference type="PANTHER" id="PTHR43847">
    <property type="entry name" value="BLL3993 PROTEIN"/>
    <property type="match status" value="1"/>
</dbReference>
<dbReference type="EMBL" id="JAJITC010000010">
    <property type="protein sequence ID" value="MCC8404115.1"/>
    <property type="molecule type" value="Genomic_DNA"/>
</dbReference>
<gene>
    <name evidence="5" type="ORF">LJ655_19895</name>
</gene>
<dbReference type="InterPro" id="IPR052527">
    <property type="entry name" value="Metal_cation-efflux_comp"/>
</dbReference>
<keyword evidence="2" id="KW-0812">Transmembrane</keyword>
<comment type="subcellular location">
    <subcellularLocation>
        <location evidence="1">Endomembrane system</location>
        <topology evidence="1">Multi-pass membrane protein</topology>
    </subcellularLocation>
</comment>
<keyword evidence="6" id="KW-1185">Reference proteome</keyword>
<organism evidence="5 6">
    <name type="scientific">Paraburkholderia translucens</name>
    <dbReference type="NCBI Taxonomy" id="2886945"/>
    <lineage>
        <taxon>Bacteria</taxon>
        <taxon>Pseudomonadati</taxon>
        <taxon>Pseudomonadota</taxon>
        <taxon>Betaproteobacteria</taxon>
        <taxon>Burkholderiales</taxon>
        <taxon>Burkholderiaceae</taxon>
        <taxon>Paraburkholderia</taxon>
    </lineage>
</organism>
<keyword evidence="4" id="KW-0472">Membrane</keyword>